<keyword evidence="2" id="KW-1185">Reference proteome</keyword>
<sequence>MVVDLAAGVHYYAAVFHRAPAGAAPRAKWRMYAVYAACFAIVCACTRAERRKKAYLAGTDRAAEEDVGVCGGHVHRRLMSKMLGRNGDSPLIRFGTYTCGACAVSGTLKWDMATVMEYKGLPLQQVVDYYVRDMATVMEYKGLPLQQVVDYYV</sequence>
<organism evidence="1 2">
    <name type="scientific">Zea mays</name>
    <name type="common">Maize</name>
    <dbReference type="NCBI Taxonomy" id="4577"/>
    <lineage>
        <taxon>Eukaryota</taxon>
        <taxon>Viridiplantae</taxon>
        <taxon>Streptophyta</taxon>
        <taxon>Embryophyta</taxon>
        <taxon>Tracheophyta</taxon>
        <taxon>Spermatophyta</taxon>
        <taxon>Magnoliopsida</taxon>
        <taxon>Liliopsida</taxon>
        <taxon>Poales</taxon>
        <taxon>Poaceae</taxon>
        <taxon>PACMAD clade</taxon>
        <taxon>Panicoideae</taxon>
        <taxon>Andropogonodae</taxon>
        <taxon>Andropogoneae</taxon>
        <taxon>Tripsacinae</taxon>
        <taxon>Zea</taxon>
    </lineage>
</organism>
<dbReference type="Proteomes" id="UP000007305">
    <property type="component" value="Chromosome 7"/>
</dbReference>
<name>A0A804QHZ2_MAIZE</name>
<dbReference type="PANTHER" id="PTHR35310">
    <property type="entry name" value="CELL WALL INTEGRITY/STRESS RESPONSE COMPONENT-LIKE PROTEIN"/>
    <property type="match status" value="1"/>
</dbReference>
<reference evidence="2" key="1">
    <citation type="submission" date="2015-12" db="EMBL/GenBank/DDBJ databases">
        <title>Update maize B73 reference genome by single molecule sequencing technologies.</title>
        <authorList>
            <consortium name="Maize Genome Sequencing Project"/>
            <person name="Ware D."/>
        </authorList>
    </citation>
    <scope>NUCLEOTIDE SEQUENCE [LARGE SCALE GENOMIC DNA]</scope>
    <source>
        <strain evidence="2">cv. B73</strain>
    </source>
</reference>
<protein>
    <submittedName>
        <fullName evidence="1">Uncharacterized protein</fullName>
    </submittedName>
</protein>
<dbReference type="EnsemblPlants" id="Zm00001eb332070_T001">
    <property type="protein sequence ID" value="Zm00001eb332070_P001"/>
    <property type="gene ID" value="Zm00001eb332070"/>
</dbReference>
<evidence type="ECO:0000313" key="2">
    <source>
        <dbReference type="Proteomes" id="UP000007305"/>
    </source>
</evidence>
<dbReference type="PANTHER" id="PTHR35310:SF1">
    <property type="entry name" value="CELL WALL INTEGRITY_STRESS RESPONSE COMPONENT-LIKE PROTEIN"/>
    <property type="match status" value="1"/>
</dbReference>
<dbReference type="InParanoid" id="A0A804QHZ2"/>
<dbReference type="AlphaFoldDB" id="A0A804QHZ2"/>
<reference evidence="1" key="2">
    <citation type="submission" date="2019-07" db="EMBL/GenBank/DDBJ databases">
        <authorList>
            <person name="Seetharam A."/>
            <person name="Woodhouse M."/>
            <person name="Cannon E."/>
        </authorList>
    </citation>
    <scope>NUCLEOTIDE SEQUENCE [LARGE SCALE GENOMIC DNA]</scope>
    <source>
        <strain evidence="1">cv. B73</strain>
    </source>
</reference>
<proteinExistence type="predicted"/>
<reference evidence="1" key="3">
    <citation type="submission" date="2021-05" db="UniProtKB">
        <authorList>
            <consortium name="EnsemblPlants"/>
        </authorList>
    </citation>
    <scope>IDENTIFICATION</scope>
    <source>
        <strain evidence="1">cv. B73</strain>
    </source>
</reference>
<accession>A0A804QHZ2</accession>
<dbReference type="Gramene" id="Zm00001eb332070_T001">
    <property type="protein sequence ID" value="Zm00001eb332070_P001"/>
    <property type="gene ID" value="Zm00001eb332070"/>
</dbReference>
<evidence type="ECO:0000313" key="1">
    <source>
        <dbReference type="EnsemblPlants" id="Zm00001eb332070_P001"/>
    </source>
</evidence>